<dbReference type="Pfam" id="PF13424">
    <property type="entry name" value="TPR_12"/>
    <property type="match status" value="1"/>
</dbReference>
<dbReference type="OrthoDB" id="5718182at2"/>
<feature type="region of interest" description="Disordered" evidence="3">
    <location>
        <begin position="39"/>
        <end position="91"/>
    </location>
</feature>
<evidence type="ECO:0000313" key="5">
    <source>
        <dbReference type="Proteomes" id="UP000065641"/>
    </source>
</evidence>
<sequence>MNLEPGSAVRGALRRVVCCLMICAGPVTGQELAIPQMTTGQEVPSAYEEPSADQEPSAHQAPSVQEGSSDQQQALTPQQIEQRQQLQRDADALSAQLQTHINQLGPYDPGLAELQLDLGQTLLSLERYEEAADMYMQALQISRINDGLYDDRQIAILQGLIDAHAALQQWTRVDDFVHLRFNLQSRRHSPGSTEYVDALLEHADWQLQASRYSLLDRPGSDALIRRLYDMQDTYRQLLAAAQERGNVSQQWSILQVLAATDTEIARHVSYQSAMSFDSAVPRYVMQTVCRMVSDGNGGSQRVCWRERVSNPDYYHSAVNQRRNQLERVRISLRDTQRDMQQLLAANPGFAVENAEQTNDQLQFIERTQQELQRELRRSSLRDW</sequence>
<evidence type="ECO:0000313" key="4">
    <source>
        <dbReference type="EMBL" id="ALO45237.1"/>
    </source>
</evidence>
<keyword evidence="1" id="KW-0802">TPR repeat</keyword>
<dbReference type="KEGG" id="pspi:PS2015_554"/>
<evidence type="ECO:0000256" key="1">
    <source>
        <dbReference type="PROSITE-ProRule" id="PRU00339"/>
    </source>
</evidence>
<evidence type="ECO:0000256" key="2">
    <source>
        <dbReference type="SAM" id="Coils"/>
    </source>
</evidence>
<dbReference type="PROSITE" id="PS50005">
    <property type="entry name" value="TPR"/>
    <property type="match status" value="1"/>
</dbReference>
<feature type="coiled-coil region" evidence="2">
    <location>
        <begin position="325"/>
        <end position="381"/>
    </location>
</feature>
<accession>A0A0S2KAS2</accession>
<dbReference type="Gene3D" id="1.25.40.10">
    <property type="entry name" value="Tetratricopeptide repeat domain"/>
    <property type="match status" value="1"/>
</dbReference>
<protein>
    <submittedName>
        <fullName evidence="4">Uncharacterized protein</fullName>
    </submittedName>
</protein>
<keyword evidence="5" id="KW-1185">Reference proteome</keyword>
<feature type="repeat" description="TPR" evidence="1">
    <location>
        <begin position="112"/>
        <end position="145"/>
    </location>
</feature>
<reference evidence="4 5" key="1">
    <citation type="submission" date="2015-11" db="EMBL/GenBank/DDBJ databases">
        <authorList>
            <person name="Zhang Y."/>
            <person name="Guo Z."/>
        </authorList>
    </citation>
    <scope>NUCLEOTIDE SEQUENCE [LARGE SCALE GENOMIC DNA]</scope>
    <source>
        <strain evidence="4 5">KCTC 32221</strain>
    </source>
</reference>
<dbReference type="Proteomes" id="UP000065641">
    <property type="component" value="Chromosome"/>
</dbReference>
<dbReference type="InterPro" id="IPR019734">
    <property type="entry name" value="TPR_rpt"/>
</dbReference>
<evidence type="ECO:0000256" key="3">
    <source>
        <dbReference type="SAM" id="MobiDB-lite"/>
    </source>
</evidence>
<dbReference type="EMBL" id="CP013189">
    <property type="protein sequence ID" value="ALO45237.1"/>
    <property type="molecule type" value="Genomic_DNA"/>
</dbReference>
<name>A0A0S2KAS2_9GAMM</name>
<dbReference type="AlphaFoldDB" id="A0A0S2KAS2"/>
<dbReference type="SUPFAM" id="SSF48452">
    <property type="entry name" value="TPR-like"/>
    <property type="match status" value="1"/>
</dbReference>
<organism evidence="4 5">
    <name type="scientific">Pseudohongiella spirulinae</name>
    <dbReference type="NCBI Taxonomy" id="1249552"/>
    <lineage>
        <taxon>Bacteria</taxon>
        <taxon>Pseudomonadati</taxon>
        <taxon>Pseudomonadota</taxon>
        <taxon>Gammaproteobacteria</taxon>
        <taxon>Pseudomonadales</taxon>
        <taxon>Pseudohongiellaceae</taxon>
        <taxon>Pseudohongiella</taxon>
    </lineage>
</organism>
<feature type="compositionally biased region" description="Polar residues" evidence="3">
    <location>
        <begin position="60"/>
        <end position="77"/>
    </location>
</feature>
<dbReference type="STRING" id="1249552.PS2015_554"/>
<keyword evidence="2" id="KW-0175">Coiled coil</keyword>
<gene>
    <name evidence="4" type="ORF">PS2015_554</name>
</gene>
<dbReference type="InterPro" id="IPR011990">
    <property type="entry name" value="TPR-like_helical_dom_sf"/>
</dbReference>
<proteinExistence type="predicted"/>